<dbReference type="InterPro" id="IPR036365">
    <property type="entry name" value="PGBD-like_sf"/>
</dbReference>
<dbReference type="AlphaFoldDB" id="A0AAD1ENJ5"/>
<dbReference type="InterPro" id="IPR017853">
    <property type="entry name" value="GH"/>
</dbReference>
<dbReference type="Pfam" id="PF08924">
    <property type="entry name" value="Rv2525c_GlyHyd-like"/>
    <property type="match status" value="1"/>
</dbReference>
<gene>
    <name evidence="2" type="ORF">C7V51_13675</name>
</gene>
<evidence type="ECO:0000259" key="1">
    <source>
        <dbReference type="Pfam" id="PF08924"/>
    </source>
</evidence>
<dbReference type="RefSeq" id="WP_104266010.1">
    <property type="nucleotide sequence ID" value="NZ_CP028130.1"/>
</dbReference>
<sequence>MGDPWVQQTQQWYMDTYGYRPGFLPILVNGQTGWDTMFALTRALQFELGISPLSDNFGDGTLAALTAYGSVTATNPSPAAPASNIVKIAQGALYCKGYNADNGSLSGRYNVTTQEATKALRDDLGLSSTSAELPPKLFKFLLTMEAATLLSGGSSVIRDGQRAMNGRYLARKDYYLVAADGIFLRDTHRAVMYAIQYEIGMPDGTANGLFGPGTKSGLTTNANLVAGTVDSSKIFVRLFHLMLKVNGYATTWSGSYTSTTAGFVNTFQAFAGLPVTGTGNLQTWGALLVSTGDPDRPGTAADCITTLSAEKISLLRNRGYIYFGRYLTNTPDQDPDKCLKVGEAARIIAAGGKLFPIFQTGGAEPSHFTAARGKEVAEEAAAAAIAYQIPANTVIYFTVDYDAYDWEVTDKIIPYFQAVNANLSALGRSFRVGVYGPRNVCKRVSAAGYAVLSFVSDLSTGYSGNIGQTLPTNWAFDQVQTCTEASGQNSIEIDKNIASSRAAGVTALAAATNLGADPLIPAAQKDSFEAAWFANSQTWADDDLKRTIQLPNRQSVKDAVFRHDAFIKGLAQTYSVYKALILTPMIWEGLAWTPADAAADNLVVQYYAWKAGGPAPAIMHDDSSTELCQIFARTAIKSRNWAVSAGILTDRVYDANKWQDVWEMWQKLGDEQFNIRTAMFVMMYEANTRTLVAATAMRTLSPSQVMAALVGYNGDLVYGRRRMYLYYLIQRWHQSFR</sequence>
<dbReference type="EMBL" id="CP028130">
    <property type="protein sequence ID" value="AZZ56805.1"/>
    <property type="molecule type" value="Genomic_DNA"/>
</dbReference>
<dbReference type="SUPFAM" id="SSF47090">
    <property type="entry name" value="PGBD-like"/>
    <property type="match status" value="1"/>
</dbReference>
<protein>
    <submittedName>
        <fullName evidence="2">DUF1906 domain-containing protein</fullName>
    </submittedName>
</protein>
<dbReference type="Proteomes" id="UP000283946">
    <property type="component" value="Chromosome"/>
</dbReference>
<dbReference type="KEGG" id="ria:C7V51_13675"/>
<organism evidence="2 3">
    <name type="scientific">Rathayibacter iranicus</name>
    <dbReference type="NCBI Taxonomy" id="59737"/>
    <lineage>
        <taxon>Bacteria</taxon>
        <taxon>Bacillati</taxon>
        <taxon>Actinomycetota</taxon>
        <taxon>Actinomycetes</taxon>
        <taxon>Micrococcales</taxon>
        <taxon>Microbacteriaceae</taxon>
        <taxon>Rathayibacter</taxon>
    </lineage>
</organism>
<dbReference type="SUPFAM" id="SSF51445">
    <property type="entry name" value="(Trans)glycosidases"/>
    <property type="match status" value="1"/>
</dbReference>
<dbReference type="InterPro" id="IPR015020">
    <property type="entry name" value="Rv2525c-like_Glyco_Hydro-like"/>
</dbReference>
<dbReference type="Gene3D" id="3.20.20.80">
    <property type="entry name" value="Glycosidases"/>
    <property type="match status" value="1"/>
</dbReference>
<accession>A0AAD1ENJ5</accession>
<proteinExistence type="predicted"/>
<dbReference type="CDD" id="cd06418">
    <property type="entry name" value="GH25_BacA-like"/>
    <property type="match status" value="1"/>
</dbReference>
<feature type="domain" description="Rv2525c-like glycoside hydrolase-like" evidence="1">
    <location>
        <begin position="315"/>
        <end position="497"/>
    </location>
</feature>
<evidence type="ECO:0000313" key="3">
    <source>
        <dbReference type="Proteomes" id="UP000283946"/>
    </source>
</evidence>
<reference evidence="2 3" key="1">
    <citation type="submission" date="2018-03" db="EMBL/GenBank/DDBJ databases">
        <title>Bacteriophage NCPPB3778 and a type I-E CRISPR drive the evolution of the US Biological Select Agent, Rathayibacter toxicus.</title>
        <authorList>
            <person name="Davis E.W.II."/>
            <person name="Tabima J.F."/>
            <person name="Weisberg A.J."/>
            <person name="Dantas Lopes L."/>
            <person name="Wiseman M.S."/>
            <person name="Wiseman M.S."/>
            <person name="Pupko T."/>
            <person name="Belcher M.S."/>
            <person name="Sechler A.J."/>
            <person name="Tancos M.A."/>
            <person name="Schroeder B.K."/>
            <person name="Murray T.D."/>
            <person name="Luster D.G."/>
            <person name="Schneider W.L."/>
            <person name="Rogers E."/>
            <person name="Andreote F.D."/>
            <person name="Grunwald N.J."/>
            <person name="Putnam M.L."/>
            <person name="Chang J.H."/>
        </authorList>
    </citation>
    <scope>NUCLEOTIDE SEQUENCE [LARGE SCALE GENOMIC DNA]</scope>
    <source>
        <strain evidence="2 3">NCCPB 2253</strain>
    </source>
</reference>
<evidence type="ECO:0000313" key="2">
    <source>
        <dbReference type="EMBL" id="AZZ56805.1"/>
    </source>
</evidence>
<name>A0AAD1ENJ5_9MICO</name>